<organism evidence="2 3">
    <name type="scientific">Hibiscus sabdariffa</name>
    <name type="common">roselle</name>
    <dbReference type="NCBI Taxonomy" id="183260"/>
    <lineage>
        <taxon>Eukaryota</taxon>
        <taxon>Viridiplantae</taxon>
        <taxon>Streptophyta</taxon>
        <taxon>Embryophyta</taxon>
        <taxon>Tracheophyta</taxon>
        <taxon>Spermatophyta</taxon>
        <taxon>Magnoliopsida</taxon>
        <taxon>eudicotyledons</taxon>
        <taxon>Gunneridae</taxon>
        <taxon>Pentapetalae</taxon>
        <taxon>rosids</taxon>
        <taxon>malvids</taxon>
        <taxon>Malvales</taxon>
        <taxon>Malvaceae</taxon>
        <taxon>Malvoideae</taxon>
        <taxon>Hibiscus</taxon>
    </lineage>
</organism>
<keyword evidence="1" id="KW-0812">Transmembrane</keyword>
<dbReference type="PANTHER" id="PTHR31662">
    <property type="entry name" value="BNAANNG10740D PROTEIN-RELATED"/>
    <property type="match status" value="1"/>
</dbReference>
<proteinExistence type="predicted"/>
<keyword evidence="1" id="KW-0472">Membrane</keyword>
<keyword evidence="3" id="KW-1185">Reference proteome</keyword>
<reference evidence="2 3" key="1">
    <citation type="journal article" date="2024" name="G3 (Bethesda)">
        <title>Genome assembly of Hibiscus sabdariffa L. provides insights into metabolisms of medicinal natural products.</title>
        <authorList>
            <person name="Kim T."/>
        </authorList>
    </citation>
    <scope>NUCLEOTIDE SEQUENCE [LARGE SCALE GENOMIC DNA]</scope>
    <source>
        <strain evidence="2">TK-2024</strain>
        <tissue evidence="2">Old leaves</tissue>
    </source>
</reference>
<feature type="transmembrane region" description="Helical" evidence="1">
    <location>
        <begin position="115"/>
        <end position="141"/>
    </location>
</feature>
<evidence type="ECO:0000313" key="3">
    <source>
        <dbReference type="Proteomes" id="UP001396334"/>
    </source>
</evidence>
<dbReference type="InterPro" id="IPR007592">
    <property type="entry name" value="GEBP"/>
</dbReference>
<evidence type="ECO:0000256" key="1">
    <source>
        <dbReference type="SAM" id="Phobius"/>
    </source>
</evidence>
<sequence>MISDESEKTRVKIAGEEILNKVRKFVEEDELEHYLERDEEQIWSEPDEIHFLQALLRSPPLFPERPPTFLLLLPLMSHPYTKSQLSEKLRRLRKNFITFSSRLARGLNPSSLSPMIKLCLIFLEGFGVLTLLPVLLSITTLPGSRMIMKAMSLMEVQMIFVKQGVVCIDTMEKKWNEQRVSEFDAFGRDLRLVIENYLIRRCVFLLKMVEYCSSVGMMKSVYSNPL</sequence>
<dbReference type="EMBL" id="JBBPBN010000016">
    <property type="protein sequence ID" value="KAK9020390.1"/>
    <property type="molecule type" value="Genomic_DNA"/>
</dbReference>
<comment type="caution">
    <text evidence="2">The sequence shown here is derived from an EMBL/GenBank/DDBJ whole genome shotgun (WGS) entry which is preliminary data.</text>
</comment>
<evidence type="ECO:0000313" key="2">
    <source>
        <dbReference type="EMBL" id="KAK9020390.1"/>
    </source>
</evidence>
<keyword evidence="1" id="KW-1133">Transmembrane helix</keyword>
<dbReference type="PANTHER" id="PTHR31662:SF8">
    <property type="entry name" value="EXPRESSED PROTEIN"/>
    <property type="match status" value="1"/>
</dbReference>
<protein>
    <submittedName>
        <fullName evidence="2">Uncharacterized protein</fullName>
    </submittedName>
</protein>
<name>A0ABR2S5P5_9ROSI</name>
<gene>
    <name evidence="2" type="ORF">V6N11_010414</name>
</gene>
<dbReference type="Proteomes" id="UP001396334">
    <property type="component" value="Unassembled WGS sequence"/>
</dbReference>
<accession>A0ABR2S5P5</accession>